<protein>
    <submittedName>
        <fullName evidence="7">Polar amino acid transport system substrate-binding protein</fullName>
    </submittedName>
</protein>
<evidence type="ECO:0000259" key="6">
    <source>
        <dbReference type="SMART" id="SM00062"/>
    </source>
</evidence>
<dbReference type="AlphaFoldDB" id="A0A853AZW9"/>
<dbReference type="RefSeq" id="WP_179772573.1">
    <property type="nucleotide sequence ID" value="NZ_JACCFK010000001.1"/>
</dbReference>
<evidence type="ECO:0000256" key="4">
    <source>
        <dbReference type="RuleBase" id="RU003744"/>
    </source>
</evidence>
<evidence type="ECO:0000256" key="3">
    <source>
        <dbReference type="ARBA" id="ARBA00022729"/>
    </source>
</evidence>
<dbReference type="InterPro" id="IPR001638">
    <property type="entry name" value="Solute-binding_3/MltF_N"/>
</dbReference>
<reference evidence="7 8" key="1">
    <citation type="submission" date="2020-07" db="EMBL/GenBank/DDBJ databases">
        <title>Sequencing the genomes of 1000 actinobacteria strains.</title>
        <authorList>
            <person name="Klenk H.-P."/>
        </authorList>
    </citation>
    <scope>NUCLEOTIDE SEQUENCE [LARGE SCALE GENOMIC DNA]</scope>
    <source>
        <strain evidence="7 8">DSM 104006</strain>
    </source>
</reference>
<dbReference type="Pfam" id="PF00497">
    <property type="entry name" value="SBP_bac_3"/>
    <property type="match status" value="1"/>
</dbReference>
<dbReference type="GO" id="GO:0030313">
    <property type="term" value="C:cell envelope"/>
    <property type="evidence" value="ECO:0007669"/>
    <property type="project" value="UniProtKB-SubCell"/>
</dbReference>
<comment type="caution">
    <text evidence="7">The sequence shown here is derived from an EMBL/GenBank/DDBJ whole genome shotgun (WGS) entry which is preliminary data.</text>
</comment>
<comment type="subcellular location">
    <subcellularLocation>
        <location evidence="1">Cell envelope</location>
    </subcellularLocation>
</comment>
<dbReference type="PROSITE" id="PS51257">
    <property type="entry name" value="PROKAR_LIPOPROTEIN"/>
    <property type="match status" value="1"/>
</dbReference>
<evidence type="ECO:0000256" key="2">
    <source>
        <dbReference type="ARBA" id="ARBA00010333"/>
    </source>
</evidence>
<dbReference type="EMBL" id="JACCFK010000001">
    <property type="protein sequence ID" value="NYI88318.1"/>
    <property type="molecule type" value="Genomic_DNA"/>
</dbReference>
<keyword evidence="8" id="KW-1185">Reference proteome</keyword>
<evidence type="ECO:0000313" key="7">
    <source>
        <dbReference type="EMBL" id="NYI88318.1"/>
    </source>
</evidence>
<dbReference type="SUPFAM" id="SSF53850">
    <property type="entry name" value="Periplasmic binding protein-like II"/>
    <property type="match status" value="1"/>
</dbReference>
<gene>
    <name evidence="7" type="ORF">HNR02_001641</name>
</gene>
<evidence type="ECO:0000313" key="8">
    <source>
        <dbReference type="Proteomes" id="UP000549616"/>
    </source>
</evidence>
<dbReference type="InterPro" id="IPR018313">
    <property type="entry name" value="SBP_3_CS"/>
</dbReference>
<keyword evidence="3 5" id="KW-0732">Signal</keyword>
<dbReference type="SMART" id="SM00062">
    <property type="entry name" value="PBPb"/>
    <property type="match status" value="1"/>
</dbReference>
<comment type="similarity">
    <text evidence="2 4">Belongs to the bacterial solute-binding protein 3 family.</text>
</comment>
<feature type="chain" id="PRO_5039311889" evidence="5">
    <location>
        <begin position="23"/>
        <end position="273"/>
    </location>
</feature>
<dbReference type="PANTHER" id="PTHR35936">
    <property type="entry name" value="MEMBRANE-BOUND LYTIC MUREIN TRANSGLYCOSYLASE F"/>
    <property type="match status" value="1"/>
</dbReference>
<accession>A0A853AZW9</accession>
<feature type="domain" description="Solute-binding protein family 3/N-terminal" evidence="6">
    <location>
        <begin position="48"/>
        <end position="269"/>
    </location>
</feature>
<proteinExistence type="inferred from homology"/>
<dbReference type="PROSITE" id="PS01039">
    <property type="entry name" value="SBP_BACTERIAL_3"/>
    <property type="match status" value="1"/>
</dbReference>
<dbReference type="CDD" id="cd13530">
    <property type="entry name" value="PBP2_peptides_like"/>
    <property type="match status" value="1"/>
</dbReference>
<feature type="signal peptide" evidence="5">
    <location>
        <begin position="1"/>
        <end position="22"/>
    </location>
</feature>
<dbReference type="Gene3D" id="3.40.190.10">
    <property type="entry name" value="Periplasmic binding protein-like II"/>
    <property type="match status" value="2"/>
</dbReference>
<dbReference type="Proteomes" id="UP000549616">
    <property type="component" value="Unassembled WGS sequence"/>
</dbReference>
<sequence length="273" mass="29335">MSRRSLRSALVLSAALAVAATAAGCAEEVNTGGDTQAGGEITLKEEGFLTTCTHLPYSPFQFTEGDQTVGFDVDLVNLVAENLGVKQKIFDTPFEGIQSGESLNTGQCDVAAAAMTINPTRQAVMDFSVGYFDANQALLVKKGSGIDSLEKLRGKKLGVQQGTTGETYATENKDKYGYEIVQFEDLALEQSAVKTGQIDAGINDNSVHYDFVKTNPDVEVTTEFKTGEQYGVAVRKGNGALLAKVNEVITAAKADGRYDSIYQKWFNKLPESK</sequence>
<evidence type="ECO:0000256" key="1">
    <source>
        <dbReference type="ARBA" id="ARBA00004196"/>
    </source>
</evidence>
<name>A0A853AZW9_9PSEU</name>
<organism evidence="7 8">
    <name type="scientific">Amycolatopsis endophytica</name>
    <dbReference type="NCBI Taxonomy" id="860233"/>
    <lineage>
        <taxon>Bacteria</taxon>
        <taxon>Bacillati</taxon>
        <taxon>Actinomycetota</taxon>
        <taxon>Actinomycetes</taxon>
        <taxon>Pseudonocardiales</taxon>
        <taxon>Pseudonocardiaceae</taxon>
        <taxon>Amycolatopsis</taxon>
    </lineage>
</organism>
<dbReference type="PANTHER" id="PTHR35936:SF17">
    <property type="entry name" value="ARGININE-BINDING EXTRACELLULAR PROTEIN ARTP"/>
    <property type="match status" value="1"/>
</dbReference>
<evidence type="ECO:0000256" key="5">
    <source>
        <dbReference type="SAM" id="SignalP"/>
    </source>
</evidence>